<evidence type="ECO:0000256" key="4">
    <source>
        <dbReference type="ARBA" id="ARBA00022723"/>
    </source>
</evidence>
<keyword evidence="5" id="KW-0732">Signal</keyword>
<dbReference type="EMBL" id="BMLI01000001">
    <property type="protein sequence ID" value="GGM90222.1"/>
    <property type="molecule type" value="Genomic_DNA"/>
</dbReference>
<evidence type="ECO:0000256" key="2">
    <source>
        <dbReference type="ARBA" id="ARBA00004613"/>
    </source>
</evidence>
<reference evidence="10" key="1">
    <citation type="journal article" date="2019" name="Int. J. Syst. Evol. Microbiol.">
        <title>The Global Catalogue of Microorganisms (GCM) 10K type strain sequencing project: providing services to taxonomists for standard genome sequencing and annotation.</title>
        <authorList>
            <consortium name="The Broad Institute Genomics Platform"/>
            <consortium name="The Broad Institute Genome Sequencing Center for Infectious Disease"/>
            <person name="Wu L."/>
            <person name="Ma J."/>
        </authorList>
    </citation>
    <scope>NUCLEOTIDE SEQUENCE [LARGE SCALE GENOMIC DNA]</scope>
    <source>
        <strain evidence="10">CGMCC 1.6375</strain>
    </source>
</reference>
<dbReference type="InterPro" id="IPR011050">
    <property type="entry name" value="Pectin_lyase_fold/virulence"/>
</dbReference>
<dbReference type="NCBIfam" id="NF041518">
    <property type="entry name" value="choice_anch_Q"/>
    <property type="match status" value="1"/>
</dbReference>
<comment type="cofactor">
    <cofactor evidence="1">
        <name>Ca(2+)</name>
        <dbReference type="ChEBI" id="CHEBI:29108"/>
    </cofactor>
</comment>
<organism evidence="9 10">
    <name type="scientific">Dyadobacter beijingensis</name>
    <dbReference type="NCBI Taxonomy" id="365489"/>
    <lineage>
        <taxon>Bacteria</taxon>
        <taxon>Pseudomonadati</taxon>
        <taxon>Bacteroidota</taxon>
        <taxon>Cytophagia</taxon>
        <taxon>Cytophagales</taxon>
        <taxon>Spirosomataceae</taxon>
        <taxon>Dyadobacter</taxon>
    </lineage>
</organism>
<dbReference type="Proteomes" id="UP000632339">
    <property type="component" value="Unassembled WGS sequence"/>
</dbReference>
<name>A0ABQ2HUA3_9BACT</name>
<accession>A0ABQ2HUA3</accession>
<keyword evidence="10" id="KW-1185">Reference proteome</keyword>
<evidence type="ECO:0000256" key="3">
    <source>
        <dbReference type="ARBA" id="ARBA00022525"/>
    </source>
</evidence>
<evidence type="ECO:0000256" key="5">
    <source>
        <dbReference type="ARBA" id="ARBA00022729"/>
    </source>
</evidence>
<comment type="similarity">
    <text evidence="8">Belongs to the polysaccharide lyase 9 family.</text>
</comment>
<evidence type="ECO:0000313" key="10">
    <source>
        <dbReference type="Proteomes" id="UP000632339"/>
    </source>
</evidence>
<gene>
    <name evidence="9" type="ORF">GCM10010967_23960</name>
</gene>
<comment type="subcellular location">
    <subcellularLocation>
        <location evidence="2">Secreted</location>
    </subcellularLocation>
</comment>
<dbReference type="InterPro" id="IPR052052">
    <property type="entry name" value="Polysaccharide_Lyase_9"/>
</dbReference>
<sequence>MKLSILSLLAILSLGELRAEKYYVSPAGKDSNDGKSEARAFKTVQKGADVAGPGDTVFILSGTYDSKSGVLLNIQNSGTADAYITIKALPGHKPRFTASGNVWNAVSINGSYVVLDGIELAGNNANLTYEGAMAAYNHHLSGGKDYVSYAAFNTNAITIGGPKAESKFPHHVAVRNCRVHDFPGGGINAIQADYVTIEDNVVYNNAWYMMYAGSGISILTPFNSDRQTGYKNFIRNNVVSGNKTTVPWIQLKRLSDGNGIIIDVNQHAYHHQDAAAPSADEAYTGRTLVENNVSFNNGGSGIHSFKADHVDIINNTAYHNGTVMNYPDIFTNQCNDVSIINNIMYARDGGQCNSKPKNPTETYAFNVYFNGQVGYMGEGDIEADPQFIKPSTDRGSADFQLKSTSPAVNQGNKKAGGFSAKDILGIARPRGAAPDRGAYECTTCL</sequence>
<keyword evidence="3" id="KW-0964">Secreted</keyword>
<keyword evidence="6" id="KW-0106">Calcium</keyword>
<evidence type="ECO:0000256" key="1">
    <source>
        <dbReference type="ARBA" id="ARBA00001913"/>
    </source>
</evidence>
<evidence type="ECO:0000256" key="8">
    <source>
        <dbReference type="ARBA" id="ARBA00038263"/>
    </source>
</evidence>
<dbReference type="InterPro" id="IPR059226">
    <property type="entry name" value="Choice_anch_Q_dom"/>
</dbReference>
<keyword evidence="4" id="KW-0479">Metal-binding</keyword>
<dbReference type="PANTHER" id="PTHR40088">
    <property type="entry name" value="PECTATE LYASE (EUROFUNG)"/>
    <property type="match status" value="1"/>
</dbReference>
<evidence type="ECO:0000256" key="6">
    <source>
        <dbReference type="ARBA" id="ARBA00022837"/>
    </source>
</evidence>
<dbReference type="RefSeq" id="WP_019943655.1">
    <property type="nucleotide sequence ID" value="NZ_BMLI01000001.1"/>
</dbReference>
<dbReference type="PANTHER" id="PTHR40088:SF1">
    <property type="entry name" value="PECTATE LYASE PEL9"/>
    <property type="match status" value="1"/>
</dbReference>
<evidence type="ECO:0000256" key="7">
    <source>
        <dbReference type="ARBA" id="ARBA00023239"/>
    </source>
</evidence>
<proteinExistence type="inferred from homology"/>
<comment type="caution">
    <text evidence="9">The sequence shown here is derived from an EMBL/GenBank/DDBJ whole genome shotgun (WGS) entry which is preliminary data.</text>
</comment>
<dbReference type="InterPro" id="IPR012334">
    <property type="entry name" value="Pectin_lyas_fold"/>
</dbReference>
<evidence type="ECO:0000313" key="9">
    <source>
        <dbReference type="EMBL" id="GGM90222.1"/>
    </source>
</evidence>
<protein>
    <recommendedName>
        <fullName evidence="11">Parallel beta helix pectate lyase-like protein</fullName>
    </recommendedName>
</protein>
<evidence type="ECO:0008006" key="11">
    <source>
        <dbReference type="Google" id="ProtNLM"/>
    </source>
</evidence>
<keyword evidence="7" id="KW-0456">Lyase</keyword>
<dbReference type="SMART" id="SM00710">
    <property type="entry name" value="PbH1"/>
    <property type="match status" value="5"/>
</dbReference>
<dbReference type="SUPFAM" id="SSF51126">
    <property type="entry name" value="Pectin lyase-like"/>
    <property type="match status" value="1"/>
</dbReference>
<dbReference type="Gene3D" id="2.160.20.10">
    <property type="entry name" value="Single-stranded right-handed beta-helix, Pectin lyase-like"/>
    <property type="match status" value="1"/>
</dbReference>
<dbReference type="InterPro" id="IPR006626">
    <property type="entry name" value="PbH1"/>
</dbReference>